<dbReference type="EMBL" id="CAKOFQ010006697">
    <property type="protein sequence ID" value="CAH1961793.1"/>
    <property type="molecule type" value="Genomic_DNA"/>
</dbReference>
<keyword evidence="2" id="KW-1185">Reference proteome</keyword>
<protein>
    <submittedName>
        <fullName evidence="1">Uncharacterized protein</fullName>
    </submittedName>
</protein>
<comment type="caution">
    <text evidence="1">The sequence shown here is derived from an EMBL/GenBank/DDBJ whole genome shotgun (WGS) entry which is preliminary data.</text>
</comment>
<reference evidence="1" key="1">
    <citation type="submission" date="2022-03" db="EMBL/GenBank/DDBJ databases">
        <authorList>
            <person name="Sayadi A."/>
        </authorList>
    </citation>
    <scope>NUCLEOTIDE SEQUENCE</scope>
</reference>
<gene>
    <name evidence="1" type="ORF">ACAOBT_LOCUS4351</name>
</gene>
<organism evidence="1 2">
    <name type="scientific">Acanthoscelides obtectus</name>
    <name type="common">Bean weevil</name>
    <name type="synonym">Bruchus obtectus</name>
    <dbReference type="NCBI Taxonomy" id="200917"/>
    <lineage>
        <taxon>Eukaryota</taxon>
        <taxon>Metazoa</taxon>
        <taxon>Ecdysozoa</taxon>
        <taxon>Arthropoda</taxon>
        <taxon>Hexapoda</taxon>
        <taxon>Insecta</taxon>
        <taxon>Pterygota</taxon>
        <taxon>Neoptera</taxon>
        <taxon>Endopterygota</taxon>
        <taxon>Coleoptera</taxon>
        <taxon>Polyphaga</taxon>
        <taxon>Cucujiformia</taxon>
        <taxon>Chrysomeloidea</taxon>
        <taxon>Chrysomelidae</taxon>
        <taxon>Bruchinae</taxon>
        <taxon>Bruchini</taxon>
        <taxon>Acanthoscelides</taxon>
    </lineage>
</organism>
<sequence length="80" mass="9701">MFAQIKKQVFFICLENVTFRITKYELTVPKDHLFLYDNVSDQSYYEKRTDFSIRNLKIYKSPYVRENNFSNSHYSPDVSE</sequence>
<accession>A0A9P0JWD0</accession>
<name>A0A9P0JWD0_ACAOB</name>
<dbReference type="Proteomes" id="UP001152888">
    <property type="component" value="Unassembled WGS sequence"/>
</dbReference>
<dbReference type="AlphaFoldDB" id="A0A9P0JWD0"/>
<proteinExistence type="predicted"/>
<evidence type="ECO:0000313" key="1">
    <source>
        <dbReference type="EMBL" id="CAH1961793.1"/>
    </source>
</evidence>
<evidence type="ECO:0000313" key="2">
    <source>
        <dbReference type="Proteomes" id="UP001152888"/>
    </source>
</evidence>